<dbReference type="Pfam" id="PF09278">
    <property type="entry name" value="MerR-DNA-bind"/>
    <property type="match status" value="1"/>
</dbReference>
<dbReference type="AlphaFoldDB" id="A0A371Q4P8"/>
<evidence type="ECO:0000259" key="4">
    <source>
        <dbReference type="PROSITE" id="PS50937"/>
    </source>
</evidence>
<dbReference type="PROSITE" id="PS00552">
    <property type="entry name" value="HTH_MERR_1"/>
    <property type="match status" value="1"/>
</dbReference>
<dbReference type="RefSeq" id="WP_128507370.1">
    <property type="nucleotide sequence ID" value="NZ_QUAC01000114.1"/>
</dbReference>
<dbReference type="InterPro" id="IPR000551">
    <property type="entry name" value="MerR-type_HTH_dom"/>
</dbReference>
<dbReference type="InterPro" id="IPR015358">
    <property type="entry name" value="Tscrpt_reg_MerR_DNA-bd"/>
</dbReference>
<dbReference type="GO" id="GO:0003700">
    <property type="term" value="F:DNA-binding transcription factor activity"/>
    <property type="evidence" value="ECO:0007669"/>
    <property type="project" value="InterPro"/>
</dbReference>
<protein>
    <submittedName>
        <fullName evidence="5">MerR family transcriptional regulator</fullName>
    </submittedName>
</protein>
<name>A0A371Q4P8_STRIH</name>
<evidence type="ECO:0000256" key="1">
    <source>
        <dbReference type="ARBA" id="ARBA00023015"/>
    </source>
</evidence>
<dbReference type="PANTHER" id="PTHR30204">
    <property type="entry name" value="REDOX-CYCLING DRUG-SENSING TRANSCRIPTIONAL ACTIVATOR SOXR"/>
    <property type="match status" value="1"/>
</dbReference>
<feature type="domain" description="HTH merR-type" evidence="4">
    <location>
        <begin position="1"/>
        <end position="68"/>
    </location>
</feature>
<dbReference type="Proteomes" id="UP000262477">
    <property type="component" value="Unassembled WGS sequence"/>
</dbReference>
<proteinExistence type="predicted"/>
<comment type="caution">
    <text evidence="5">The sequence shown here is derived from an EMBL/GenBank/DDBJ whole genome shotgun (WGS) entry which is preliminary data.</text>
</comment>
<dbReference type="EMBL" id="QUAC01000114">
    <property type="protein sequence ID" value="REK89642.1"/>
    <property type="molecule type" value="Genomic_DNA"/>
</dbReference>
<dbReference type="Pfam" id="PF13411">
    <property type="entry name" value="MerR_1"/>
    <property type="match status" value="1"/>
</dbReference>
<keyword evidence="2" id="KW-0238">DNA-binding</keyword>
<gene>
    <name evidence="5" type="ORF">DY245_14555</name>
</gene>
<reference evidence="5 6" key="1">
    <citation type="submission" date="2018-08" db="EMBL/GenBank/DDBJ databases">
        <title>Streptomyces NEAU-D10 sp. nov., a novel Actinomycete isolated from soil.</title>
        <authorList>
            <person name="Jin L."/>
        </authorList>
    </citation>
    <scope>NUCLEOTIDE SEQUENCE [LARGE SCALE GENOMIC DNA]</scope>
    <source>
        <strain evidence="5 6">NEAU-D10</strain>
    </source>
</reference>
<dbReference type="PANTHER" id="PTHR30204:SF94">
    <property type="entry name" value="HEAVY METAL-DEPENDENT TRANSCRIPTIONAL REGULATOR HI_0293-RELATED"/>
    <property type="match status" value="1"/>
</dbReference>
<organism evidence="5 6">
    <name type="scientific">Streptomyces inhibens</name>
    <dbReference type="NCBI Taxonomy" id="2293571"/>
    <lineage>
        <taxon>Bacteria</taxon>
        <taxon>Bacillati</taxon>
        <taxon>Actinomycetota</taxon>
        <taxon>Actinomycetes</taxon>
        <taxon>Kitasatosporales</taxon>
        <taxon>Streptomycetaceae</taxon>
        <taxon>Streptomyces</taxon>
    </lineage>
</organism>
<evidence type="ECO:0000256" key="2">
    <source>
        <dbReference type="ARBA" id="ARBA00023125"/>
    </source>
</evidence>
<dbReference type="SMART" id="SM00422">
    <property type="entry name" value="HTH_MERR"/>
    <property type="match status" value="1"/>
</dbReference>
<keyword evidence="1" id="KW-0805">Transcription regulation</keyword>
<dbReference type="InterPro" id="IPR047057">
    <property type="entry name" value="MerR_fam"/>
</dbReference>
<evidence type="ECO:0000313" key="6">
    <source>
        <dbReference type="Proteomes" id="UP000262477"/>
    </source>
</evidence>
<dbReference type="PROSITE" id="PS50937">
    <property type="entry name" value="HTH_MERR_2"/>
    <property type="match status" value="1"/>
</dbReference>
<dbReference type="Gene3D" id="1.10.1660.10">
    <property type="match status" value="1"/>
</dbReference>
<keyword evidence="3" id="KW-0804">Transcription</keyword>
<evidence type="ECO:0000256" key="3">
    <source>
        <dbReference type="ARBA" id="ARBA00023163"/>
    </source>
</evidence>
<dbReference type="PRINTS" id="PR00040">
    <property type="entry name" value="HTHMERR"/>
</dbReference>
<dbReference type="OrthoDB" id="3824912at2"/>
<dbReference type="SUPFAM" id="SSF46955">
    <property type="entry name" value="Putative DNA-binding domain"/>
    <property type="match status" value="1"/>
</dbReference>
<sequence>MRIGDAAAAVGLTPRTLRYYEQQGLVEARRTPSGHREYDAEDIRRLRAVRELREAGLTVGDVRAFAHLLRTMPPSGVPELIPKGPHSGRCSAAETVVRHRLAELDAHIERLTQLRTRLAARLGEP</sequence>
<dbReference type="GO" id="GO:0003677">
    <property type="term" value="F:DNA binding"/>
    <property type="evidence" value="ECO:0007669"/>
    <property type="project" value="UniProtKB-KW"/>
</dbReference>
<dbReference type="InterPro" id="IPR009061">
    <property type="entry name" value="DNA-bd_dom_put_sf"/>
</dbReference>
<evidence type="ECO:0000313" key="5">
    <source>
        <dbReference type="EMBL" id="REK89642.1"/>
    </source>
</evidence>
<keyword evidence="6" id="KW-1185">Reference proteome</keyword>
<accession>A0A371Q4P8</accession>